<evidence type="ECO:0000256" key="5">
    <source>
        <dbReference type="ARBA" id="ARBA00022679"/>
    </source>
</evidence>
<dbReference type="GO" id="GO:0018423">
    <property type="term" value="F:protein C-terminal leucine carboxyl O-methyltransferase activity"/>
    <property type="evidence" value="ECO:0007669"/>
    <property type="project" value="UniProtKB-EC"/>
</dbReference>
<name>A0ABD3M702_9STRA</name>
<evidence type="ECO:0000256" key="1">
    <source>
        <dbReference type="ARBA" id="ARBA00000724"/>
    </source>
</evidence>
<sequence length="588" mass="64407">MMTTMSNATTTRSNKGSRRSNNNCGSTDDDNFTQSVISTADTAILSKLSCVEYGYYQDPFLHSMACGARGLNSASSSSTAASASSGGVGRIGRGGRCGGSGGGGRTGCGRGDSTGAGYTIEPIIRRGTYARVKAIERAIDAFLSLTFSSAEKSEGNQNDDDGTNNHRNHHQQRQIVILGSGRDTNYLRYMYRDKMKSLGEKEEDATKHQGGGSSNSNVIKNNVRWYEVDHPSVVSQKAREWLPNCLLPHGYTYRCNAVHDGNHNAKNDNNKIDDDASYAITILPPKKININGEEVERNLTSSRSTSLKIDSTQQPVPPTTLPNYHLIGHDLRSDPSQLFEKLSRPNHGYDKSVPTLFVLECVLMYLPECSIRDLLRCIAESPCGSIGSSSTTSASTSISFVAIAVYDPIPSRDRFGRTMIDNLHKAGITSAVRDEGRELVDESRKGTSQVLDNDNESNHWHLLLGLEGTRTLSDQLSRLVHSGGFDIAVGCDMMSAYNYGVISEEERRVAARCEMLDELEEFVLLMEHYCFVMGVVFPCSSRNNKTGLLGDHDNTQSRFCVAERLCSVGVDSLIGFREGNCTIMRSDR</sequence>
<evidence type="ECO:0000256" key="4">
    <source>
        <dbReference type="ARBA" id="ARBA00022603"/>
    </source>
</evidence>
<feature type="region of interest" description="Disordered" evidence="8">
    <location>
        <begin position="77"/>
        <end position="112"/>
    </location>
</feature>
<feature type="compositionally biased region" description="Gly residues" evidence="8">
    <location>
        <begin position="86"/>
        <end position="112"/>
    </location>
</feature>
<keyword evidence="5" id="KW-0808">Transferase</keyword>
<evidence type="ECO:0000256" key="6">
    <source>
        <dbReference type="ARBA" id="ARBA00022691"/>
    </source>
</evidence>
<dbReference type="PANTHER" id="PTHR13600:SF21">
    <property type="entry name" value="LEUCINE CARBOXYL METHYLTRANSFERASE 1"/>
    <property type="match status" value="1"/>
</dbReference>
<accession>A0ABD3M702</accession>
<reference evidence="9 10" key="1">
    <citation type="submission" date="2024-10" db="EMBL/GenBank/DDBJ databases">
        <title>Updated reference genomes for cyclostephanoid diatoms.</title>
        <authorList>
            <person name="Roberts W.R."/>
            <person name="Alverson A.J."/>
        </authorList>
    </citation>
    <scope>NUCLEOTIDE SEQUENCE [LARGE SCALE GENOMIC DNA]</scope>
    <source>
        <strain evidence="9 10">AJA232-27</strain>
    </source>
</reference>
<organism evidence="9 10">
    <name type="scientific">Discostella pseudostelligera</name>
    <dbReference type="NCBI Taxonomy" id="259834"/>
    <lineage>
        <taxon>Eukaryota</taxon>
        <taxon>Sar</taxon>
        <taxon>Stramenopiles</taxon>
        <taxon>Ochrophyta</taxon>
        <taxon>Bacillariophyta</taxon>
        <taxon>Coscinodiscophyceae</taxon>
        <taxon>Thalassiosirophycidae</taxon>
        <taxon>Stephanodiscales</taxon>
        <taxon>Stephanodiscaceae</taxon>
        <taxon>Discostella</taxon>
    </lineage>
</organism>
<dbReference type="Pfam" id="PF04072">
    <property type="entry name" value="LCM"/>
    <property type="match status" value="1"/>
</dbReference>
<feature type="region of interest" description="Disordered" evidence="8">
    <location>
        <begin position="151"/>
        <end position="174"/>
    </location>
</feature>
<evidence type="ECO:0000256" key="8">
    <source>
        <dbReference type="SAM" id="MobiDB-lite"/>
    </source>
</evidence>
<comment type="similarity">
    <text evidence="2">Belongs to the methyltransferase superfamily. LCMT family.</text>
</comment>
<dbReference type="EMBL" id="JALLBG020000198">
    <property type="protein sequence ID" value="KAL3759693.1"/>
    <property type="molecule type" value="Genomic_DNA"/>
</dbReference>
<dbReference type="GO" id="GO:0032259">
    <property type="term" value="P:methylation"/>
    <property type="evidence" value="ECO:0007669"/>
    <property type="project" value="UniProtKB-KW"/>
</dbReference>
<dbReference type="InterPro" id="IPR016651">
    <property type="entry name" value="LCMT1"/>
</dbReference>
<proteinExistence type="inferred from homology"/>
<dbReference type="EC" id="2.1.1.233" evidence="3"/>
<protein>
    <recommendedName>
        <fullName evidence="3">[phosphatase 2A protein]-leucine-carboxy methyltransferase</fullName>
        <ecNumber evidence="3">2.1.1.233</ecNumber>
    </recommendedName>
    <alternativeName>
        <fullName evidence="7">[Phosphatase 2A protein]-leucine-carboxy methyltransferase 1</fullName>
    </alternativeName>
</protein>
<dbReference type="Gene3D" id="3.40.50.150">
    <property type="entry name" value="Vaccinia Virus protein VP39"/>
    <property type="match status" value="1"/>
</dbReference>
<keyword evidence="10" id="KW-1185">Reference proteome</keyword>
<gene>
    <name evidence="9" type="ORF">ACHAWU_010262</name>
</gene>
<feature type="compositionally biased region" description="Low complexity" evidence="8">
    <location>
        <begin position="9"/>
        <end position="26"/>
    </location>
</feature>
<evidence type="ECO:0000256" key="2">
    <source>
        <dbReference type="ARBA" id="ARBA00010703"/>
    </source>
</evidence>
<dbReference type="PANTHER" id="PTHR13600">
    <property type="entry name" value="LEUCINE CARBOXYL METHYLTRANSFERASE"/>
    <property type="match status" value="1"/>
</dbReference>
<dbReference type="AlphaFoldDB" id="A0ABD3M702"/>
<feature type="region of interest" description="Disordered" evidence="8">
    <location>
        <begin position="1"/>
        <end position="31"/>
    </location>
</feature>
<evidence type="ECO:0000256" key="3">
    <source>
        <dbReference type="ARBA" id="ARBA00012834"/>
    </source>
</evidence>
<keyword evidence="4" id="KW-0489">Methyltransferase</keyword>
<comment type="caution">
    <text evidence="9">The sequence shown here is derived from an EMBL/GenBank/DDBJ whole genome shotgun (WGS) entry which is preliminary data.</text>
</comment>
<evidence type="ECO:0000313" key="9">
    <source>
        <dbReference type="EMBL" id="KAL3759693.1"/>
    </source>
</evidence>
<dbReference type="InterPro" id="IPR029063">
    <property type="entry name" value="SAM-dependent_MTases_sf"/>
</dbReference>
<dbReference type="Proteomes" id="UP001530293">
    <property type="component" value="Unassembled WGS sequence"/>
</dbReference>
<comment type="catalytic activity">
    <reaction evidence="1">
        <text>[phosphatase 2A protein]-C-terminal L-leucine + S-adenosyl-L-methionine = [phosphatase 2A protein]-C-terminal L-leucine methyl ester + S-adenosyl-L-homocysteine</text>
        <dbReference type="Rhea" id="RHEA:48544"/>
        <dbReference type="Rhea" id="RHEA-COMP:12134"/>
        <dbReference type="Rhea" id="RHEA-COMP:12135"/>
        <dbReference type="ChEBI" id="CHEBI:57856"/>
        <dbReference type="ChEBI" id="CHEBI:59789"/>
        <dbReference type="ChEBI" id="CHEBI:90516"/>
        <dbReference type="ChEBI" id="CHEBI:90517"/>
        <dbReference type="EC" id="2.1.1.233"/>
    </reaction>
</comment>
<evidence type="ECO:0000313" key="10">
    <source>
        <dbReference type="Proteomes" id="UP001530293"/>
    </source>
</evidence>
<keyword evidence="6" id="KW-0949">S-adenosyl-L-methionine</keyword>
<dbReference type="InterPro" id="IPR007213">
    <property type="entry name" value="Ppm1/Ppm2/Tcmp"/>
</dbReference>
<dbReference type="SUPFAM" id="SSF53335">
    <property type="entry name" value="S-adenosyl-L-methionine-dependent methyltransferases"/>
    <property type="match status" value="2"/>
</dbReference>
<evidence type="ECO:0000256" key="7">
    <source>
        <dbReference type="ARBA" id="ARBA00032526"/>
    </source>
</evidence>